<dbReference type="InterPro" id="IPR001119">
    <property type="entry name" value="SLH_dom"/>
</dbReference>
<dbReference type="PANTHER" id="PTHR43308">
    <property type="entry name" value="OUTER MEMBRANE PROTEIN ALPHA-RELATED"/>
    <property type="match status" value="1"/>
</dbReference>
<dbReference type="Gene3D" id="2.60.40.10">
    <property type="entry name" value="Immunoglobulins"/>
    <property type="match status" value="1"/>
</dbReference>
<dbReference type="Pfam" id="PF16403">
    <property type="entry name" value="Bact_surface_Ig-like"/>
    <property type="match status" value="1"/>
</dbReference>
<feature type="domain" description="SLH" evidence="3">
    <location>
        <begin position="160"/>
        <end position="221"/>
    </location>
</feature>
<dbReference type="PANTHER" id="PTHR43308:SF5">
    <property type="entry name" value="S-LAYER PROTEIN _ PEPTIDOGLYCAN ENDO-BETA-N-ACETYLGLUCOSAMINIDASE"/>
    <property type="match status" value="1"/>
</dbReference>
<dbReference type="InterPro" id="IPR032179">
    <property type="entry name" value="Cry22Aa_Ig-like"/>
</dbReference>
<feature type="domain" description="SLH" evidence="3">
    <location>
        <begin position="97"/>
        <end position="159"/>
    </location>
</feature>
<feature type="signal peptide" evidence="2">
    <location>
        <begin position="1"/>
        <end position="23"/>
    </location>
</feature>
<proteinExistence type="predicted"/>
<keyword evidence="5" id="KW-1185">Reference proteome</keyword>
<feature type="chain" id="PRO_5046527210" evidence="2">
    <location>
        <begin position="24"/>
        <end position="946"/>
    </location>
</feature>
<evidence type="ECO:0000259" key="3">
    <source>
        <dbReference type="PROSITE" id="PS51272"/>
    </source>
</evidence>
<evidence type="ECO:0000256" key="2">
    <source>
        <dbReference type="SAM" id="SignalP"/>
    </source>
</evidence>
<dbReference type="EMBL" id="CP129113">
    <property type="protein sequence ID" value="WLV24385.1"/>
    <property type="molecule type" value="Genomic_DNA"/>
</dbReference>
<dbReference type="PROSITE" id="PS51272">
    <property type="entry name" value="SLH"/>
    <property type="match status" value="3"/>
</dbReference>
<feature type="domain" description="SLH" evidence="3">
    <location>
        <begin position="32"/>
        <end position="95"/>
    </location>
</feature>
<accession>A0ABY9KUK8</accession>
<name>A0ABY9KUK8_9BACI</name>
<gene>
    <name evidence="4" type="ORF">QR721_12185</name>
</gene>
<dbReference type="InterPro" id="IPR051465">
    <property type="entry name" value="Cell_Envelope_Struct_Comp"/>
</dbReference>
<keyword evidence="1 2" id="KW-0732">Signal</keyword>
<reference evidence="4" key="1">
    <citation type="submission" date="2023-06" db="EMBL/GenBank/DDBJ databases">
        <title>A Treasure from Seagulls: Isolation and Description of Aciduricobacillus qingdaonensis gen. nov., sp. nov., a Rare Obligately Uric Acid-utilizing Member in the Family Bacillaceae.</title>
        <authorList>
            <person name="Liu W."/>
            <person name="Wang B."/>
        </authorList>
    </citation>
    <scope>NUCLEOTIDE SEQUENCE</scope>
    <source>
        <strain evidence="4">44XB</strain>
    </source>
</reference>
<evidence type="ECO:0000313" key="4">
    <source>
        <dbReference type="EMBL" id="WLV24385.1"/>
    </source>
</evidence>
<dbReference type="Pfam" id="PF00395">
    <property type="entry name" value="SLH"/>
    <property type="match status" value="3"/>
</dbReference>
<organism evidence="4 5">
    <name type="scientific">Aciduricibacillus chroicocephali</name>
    <dbReference type="NCBI Taxonomy" id="3054939"/>
    <lineage>
        <taxon>Bacteria</taxon>
        <taxon>Bacillati</taxon>
        <taxon>Bacillota</taxon>
        <taxon>Bacilli</taxon>
        <taxon>Bacillales</taxon>
        <taxon>Bacillaceae</taxon>
        <taxon>Aciduricibacillus</taxon>
    </lineage>
</organism>
<evidence type="ECO:0000313" key="5">
    <source>
        <dbReference type="Proteomes" id="UP001180087"/>
    </source>
</evidence>
<protein>
    <submittedName>
        <fullName evidence="4">S-layer homology domain-containing protein</fullName>
    </submittedName>
</protein>
<sequence length="946" mass="101283">MTQKKNFRKIALSTMAFSAAAVATVPAVTAAKNVSFKDVTSKSDHYDAIMALAGKGIIHGYKDGSFKPYNNVTRGQVALMLKQAKNLKIPSNRDKELGKYKDVKKVDKGLGDAIAAVSAAGVFKGQSGQFKPWSNLTREQMATVLVQAYNLKKYDTGKDVKVKLSNVSETHRENVQILANLGITTAVGNKDFRPHSPVTRAQFATFVYKAQQVVNGDKEAPVISIKGDQTVNVKYGEELKLPNVTVSDNKDQNLKINTVIKDPKGNEIDKIDTKKPGTYTVTYNAKDAAGNVAKEVTVKVVVAEEGVAVKNIKKIDGNGVTVTFEPVNKDRFDEQLTVLDNKANRIAVKPVTIAAGDTEATFKFINPVDKLEGVWSVGGKEYNFELAANVQKFRDADSQLALNNAFDKLGIAGAEAKNAAAYLEKKQSFISQADQKGEQLTVASIQAWVNQVNDEIENGAKSEALAKEVTEAVKANNDTALKNALENTAFKRVNFDWLTGNGEKNYKSAIDNQIKADGALVKNAQGIQEVINGINNAYVTEASDNLNTISDKAVLQDKKVLISKYATPNADGNLSPEVTAALKKIDQQLAVVDVVNSPTPNTLEANVRKLAELVNTNDKTVIDLDKYIPSNGKIYINKLQNAKSAEDVANAIDAGNTEAGANSVKAVQDAAQSGDADTLLTALKAYPGIKNVADNNKDVYISGGFGTAMDIQAEVDLQNFNAVKNADSADKLIAALKALGAQNVNEANKDLYFGENNSNFKTLSGETNAQRMLAVQDAIASLNKTGNTNKAVTTINQATTTTAVKEGLDALALPVYLNVPTADRLHIAEELLKVRPDSGFNSPDDIGLALVTPAEGGNPEAGIIPGYTGALDQINTLKKTSSNTEAIDLLKAAGNNTFNNLSQAKQSSAAENFLKNAEFNSDGAIKQFNTLASVNEALNAAIQQTQ</sequence>
<dbReference type="RefSeq" id="WP_348027354.1">
    <property type="nucleotide sequence ID" value="NZ_CP129113.1"/>
</dbReference>
<dbReference type="Proteomes" id="UP001180087">
    <property type="component" value="Chromosome"/>
</dbReference>
<evidence type="ECO:0000256" key="1">
    <source>
        <dbReference type="ARBA" id="ARBA00022729"/>
    </source>
</evidence>
<dbReference type="InterPro" id="IPR013783">
    <property type="entry name" value="Ig-like_fold"/>
</dbReference>